<dbReference type="Proteomes" id="UP000076842">
    <property type="component" value="Unassembled WGS sequence"/>
</dbReference>
<feature type="region of interest" description="Disordered" evidence="1">
    <location>
        <begin position="1"/>
        <end position="43"/>
    </location>
</feature>
<proteinExistence type="predicted"/>
<evidence type="ECO:0000313" key="3">
    <source>
        <dbReference type="Proteomes" id="UP000076842"/>
    </source>
</evidence>
<protein>
    <submittedName>
        <fullName evidence="2">Uncharacterized protein</fullName>
    </submittedName>
</protein>
<feature type="compositionally biased region" description="Low complexity" evidence="1">
    <location>
        <begin position="68"/>
        <end position="77"/>
    </location>
</feature>
<accession>A0A165JS15</accession>
<feature type="compositionally biased region" description="Low complexity" evidence="1">
    <location>
        <begin position="29"/>
        <end position="43"/>
    </location>
</feature>
<name>A0A165JS15_9BASI</name>
<dbReference type="InParanoid" id="A0A165JS15"/>
<feature type="compositionally biased region" description="Polar residues" evidence="1">
    <location>
        <begin position="1"/>
        <end position="12"/>
    </location>
</feature>
<reference evidence="2 3" key="1">
    <citation type="journal article" date="2016" name="Mol. Biol. Evol.">
        <title>Comparative Genomics of Early-Diverging Mushroom-Forming Fungi Provides Insights into the Origins of Lignocellulose Decay Capabilities.</title>
        <authorList>
            <person name="Nagy L.G."/>
            <person name="Riley R."/>
            <person name="Tritt A."/>
            <person name="Adam C."/>
            <person name="Daum C."/>
            <person name="Floudas D."/>
            <person name="Sun H."/>
            <person name="Yadav J.S."/>
            <person name="Pangilinan J."/>
            <person name="Larsson K.H."/>
            <person name="Matsuura K."/>
            <person name="Barry K."/>
            <person name="Labutti K."/>
            <person name="Kuo R."/>
            <person name="Ohm R.A."/>
            <person name="Bhattacharya S.S."/>
            <person name="Shirouzu T."/>
            <person name="Yoshinaga Y."/>
            <person name="Martin F.M."/>
            <person name="Grigoriev I.V."/>
            <person name="Hibbett D.S."/>
        </authorList>
    </citation>
    <scope>NUCLEOTIDE SEQUENCE [LARGE SCALE GENOMIC DNA]</scope>
    <source>
        <strain evidence="2 3">HHB12733</strain>
    </source>
</reference>
<feature type="compositionally biased region" description="Pro residues" evidence="1">
    <location>
        <begin position="58"/>
        <end position="67"/>
    </location>
</feature>
<feature type="region of interest" description="Disordered" evidence="1">
    <location>
        <begin position="56"/>
        <end position="85"/>
    </location>
</feature>
<dbReference type="AlphaFoldDB" id="A0A165JS15"/>
<keyword evidence="3" id="KW-1185">Reference proteome</keyword>
<evidence type="ECO:0000313" key="2">
    <source>
        <dbReference type="EMBL" id="KZT62197.1"/>
    </source>
</evidence>
<organism evidence="2 3">
    <name type="scientific">Calocera cornea HHB12733</name>
    <dbReference type="NCBI Taxonomy" id="1353952"/>
    <lineage>
        <taxon>Eukaryota</taxon>
        <taxon>Fungi</taxon>
        <taxon>Dikarya</taxon>
        <taxon>Basidiomycota</taxon>
        <taxon>Agaricomycotina</taxon>
        <taxon>Dacrymycetes</taxon>
        <taxon>Dacrymycetales</taxon>
        <taxon>Dacrymycetaceae</taxon>
        <taxon>Calocera</taxon>
    </lineage>
</organism>
<sequence>MVDSADPSSTLPSLDRAGERRACRLPDVALPGGTPAGPATQTGKGRWWIVAVATHEPACPPTPPPAQPASSSLPGLPREGRGRDSGVTRTLLAVPCARGRPKPLRCGVSFPPVPPFTARLSCAVGALPPLPSRLPPPAVIRGRIVYIIASLRHMPPHTR</sequence>
<evidence type="ECO:0000256" key="1">
    <source>
        <dbReference type="SAM" id="MobiDB-lite"/>
    </source>
</evidence>
<gene>
    <name evidence="2" type="ORF">CALCODRAFT_279662</name>
</gene>
<dbReference type="EMBL" id="KV423918">
    <property type="protein sequence ID" value="KZT62197.1"/>
    <property type="molecule type" value="Genomic_DNA"/>
</dbReference>